<accession>A0A8R1YG44</accession>
<name>A0A2A6CI83_PRIPA</name>
<feature type="signal peptide" evidence="3">
    <location>
        <begin position="1"/>
        <end position="17"/>
    </location>
</feature>
<feature type="transmembrane region" description="Helical" evidence="2">
    <location>
        <begin position="477"/>
        <end position="501"/>
    </location>
</feature>
<dbReference type="Proteomes" id="UP000005239">
    <property type="component" value="Unassembled WGS sequence"/>
</dbReference>
<keyword evidence="3" id="KW-0732">Signal</keyword>
<reference evidence="5" key="1">
    <citation type="journal article" date="2008" name="Nat. Genet.">
        <title>The Pristionchus pacificus genome provides a unique perspective on nematode lifestyle and parasitism.</title>
        <authorList>
            <person name="Dieterich C."/>
            <person name="Clifton S.W."/>
            <person name="Schuster L.N."/>
            <person name="Chinwalla A."/>
            <person name="Delehaunty K."/>
            <person name="Dinkelacker I."/>
            <person name="Fulton L."/>
            <person name="Fulton R."/>
            <person name="Godfrey J."/>
            <person name="Minx P."/>
            <person name="Mitreva M."/>
            <person name="Roeseler W."/>
            <person name="Tian H."/>
            <person name="Witte H."/>
            <person name="Yang S.P."/>
            <person name="Wilson R.K."/>
            <person name="Sommer R.J."/>
        </authorList>
    </citation>
    <scope>NUCLEOTIDE SEQUENCE [LARGE SCALE GENOMIC DNA]</scope>
    <source>
        <strain evidence="5">PS312</strain>
    </source>
</reference>
<keyword evidence="2" id="KW-0472">Membrane</keyword>
<gene>
    <name evidence="4" type="primary">WBGene00104055</name>
</gene>
<reference evidence="4" key="2">
    <citation type="submission" date="2022-06" db="UniProtKB">
        <authorList>
            <consortium name="EnsemblMetazoa"/>
        </authorList>
    </citation>
    <scope>IDENTIFICATION</scope>
    <source>
        <strain evidence="4">PS312</strain>
    </source>
</reference>
<evidence type="ECO:0000313" key="5">
    <source>
        <dbReference type="Proteomes" id="UP000005239"/>
    </source>
</evidence>
<feature type="compositionally biased region" description="Low complexity" evidence="1">
    <location>
        <begin position="907"/>
        <end position="967"/>
    </location>
</feature>
<dbReference type="AlphaFoldDB" id="A0A2A6CI83"/>
<accession>A0A2A6CI83</accession>
<keyword evidence="2" id="KW-0812">Transmembrane</keyword>
<protein>
    <submittedName>
        <fullName evidence="4">Uncharacterized protein</fullName>
    </submittedName>
</protein>
<proteinExistence type="predicted"/>
<keyword evidence="2" id="KW-1133">Transmembrane helix</keyword>
<evidence type="ECO:0000256" key="3">
    <source>
        <dbReference type="SAM" id="SignalP"/>
    </source>
</evidence>
<sequence>MIILLALLPALVLGAQSAIDWTTCGTTRKCFCQEQPTKLKEYYYQQATVKNCEVGIQNIYFSEKRVLFLMQVNGADANNILPNPELAVLNEIAGGPSEKLFGCELKDGKVQLTGDQKHISSFKIKLFEEGDRGALGDASYFKDGNFRCAIIAERGKGIFDYVQPKEKKQYKSFMKLYTADRANPKVFDIIENYFFMPKAIMCPYFSFQTDAKLKKTKTRRVYGSDKDFLNCENYGDSFTMRYENASGSGEFERIQCAEDDEDFALFLVRKTQNGTGHIVEESEKIVNPESYIIYCSAAMDEVCDNPTTCDRDPTCPVFSPGSKGKRANLTCPDSKWLINDQYQVVNVTCKRDEIRQTNDAVFYAKLATGQSLKISATDRCFTEYECEKKSRVRKSADSVVVEEGVMKCKDEDKLLTIYHEETNVTMNGNSSYTCDKTDGMFKNGAFIVPVDSQAMCIAKPIPTAEAKPIISTVQGTVYAVVGSILVIGIILAFQSLFYYCWSRGLLKKKNLKVNVIMGKHYKDMTRSELIAECKEDFGQCRLATPDTHYLILDGLKKIENLLQEGVEDPDAWEEAYTFLLRFHGSIRKIDRPIWHMLSRYLYLETKKIIDKHGWRTVEAIRNGNQKGLIRAVAVHLLSFSLLDRENYASEKLLMAGFLELGFQGTSQYPHAGLLWALVYHTRPFDQALKTDRNNRHHFNTIHLEHMLNKLAKKPCQIPLDKLIPAFSSVQHQAAFAIGALPDTAYIVSHSKDLVMKTNQVKHEVSMGFFAGLCQSIMRNPIENILCSLLLSKPNPKILKTLHEVAPEAEWNAVARDGERTMTYYGRHMDAKRLHERFMPNDKDTDFFKMKMEQHAFEDAVEKARPELREWFAARTDIEKFKQKPGDFINPAVKLNRFGDYVLPPPKNAASGSKNAGSKSGSNSRGGSSGSNSSDGKSPVPSPSSEPKEVAAAATPAATAPGSAPASK</sequence>
<keyword evidence="5" id="KW-1185">Reference proteome</keyword>
<feature type="chain" id="PRO_5044005671" evidence="3">
    <location>
        <begin position="18"/>
        <end position="967"/>
    </location>
</feature>
<evidence type="ECO:0000256" key="2">
    <source>
        <dbReference type="SAM" id="Phobius"/>
    </source>
</evidence>
<dbReference type="EnsemblMetazoa" id="PPA14501.1">
    <property type="protein sequence ID" value="PPA14501.1"/>
    <property type="gene ID" value="WBGene00104055"/>
</dbReference>
<evidence type="ECO:0000313" key="4">
    <source>
        <dbReference type="EnsemblMetazoa" id="PPA14501.1"/>
    </source>
</evidence>
<feature type="region of interest" description="Disordered" evidence="1">
    <location>
        <begin position="905"/>
        <end position="967"/>
    </location>
</feature>
<organism evidence="4 5">
    <name type="scientific">Pristionchus pacificus</name>
    <name type="common">Parasitic nematode worm</name>
    <dbReference type="NCBI Taxonomy" id="54126"/>
    <lineage>
        <taxon>Eukaryota</taxon>
        <taxon>Metazoa</taxon>
        <taxon>Ecdysozoa</taxon>
        <taxon>Nematoda</taxon>
        <taxon>Chromadorea</taxon>
        <taxon>Rhabditida</taxon>
        <taxon>Rhabditina</taxon>
        <taxon>Diplogasteromorpha</taxon>
        <taxon>Diplogasteroidea</taxon>
        <taxon>Neodiplogasteridae</taxon>
        <taxon>Pristionchus</taxon>
    </lineage>
</organism>
<evidence type="ECO:0000256" key="1">
    <source>
        <dbReference type="SAM" id="MobiDB-lite"/>
    </source>
</evidence>